<dbReference type="GO" id="GO:0035082">
    <property type="term" value="P:axoneme assembly"/>
    <property type="evidence" value="ECO:0007669"/>
    <property type="project" value="InterPro"/>
</dbReference>
<comment type="caution">
    <text evidence="2">The sequence shown here is derived from an EMBL/GenBank/DDBJ whole genome shotgun (WGS) entry which is preliminary data.</text>
</comment>
<reference evidence="2 3" key="1">
    <citation type="submission" date="2021-04" db="EMBL/GenBank/DDBJ databases">
        <authorList>
            <person name="De Guttry C."/>
            <person name="Zahm M."/>
            <person name="Klopp C."/>
            <person name="Cabau C."/>
            <person name="Louis A."/>
            <person name="Berthelot C."/>
            <person name="Parey E."/>
            <person name="Roest Crollius H."/>
            <person name="Montfort J."/>
            <person name="Robinson-Rechavi M."/>
            <person name="Bucao C."/>
            <person name="Bouchez O."/>
            <person name="Gislard M."/>
            <person name="Lluch J."/>
            <person name="Milhes M."/>
            <person name="Lampietro C."/>
            <person name="Lopez Roques C."/>
            <person name="Donnadieu C."/>
            <person name="Braasch I."/>
            <person name="Desvignes T."/>
            <person name="Postlethwait J."/>
            <person name="Bobe J."/>
            <person name="Wedekind C."/>
            <person name="Guiguen Y."/>
        </authorList>
    </citation>
    <scope>NUCLEOTIDE SEQUENCE [LARGE SCALE GENOMIC DNA]</scope>
    <source>
        <strain evidence="2">Cs_M1</strain>
        <tissue evidence="2">Blood</tissue>
    </source>
</reference>
<organism evidence="2 3">
    <name type="scientific">Coregonus suidteri</name>
    <dbReference type="NCBI Taxonomy" id="861788"/>
    <lineage>
        <taxon>Eukaryota</taxon>
        <taxon>Metazoa</taxon>
        <taxon>Chordata</taxon>
        <taxon>Craniata</taxon>
        <taxon>Vertebrata</taxon>
        <taxon>Euteleostomi</taxon>
        <taxon>Actinopterygii</taxon>
        <taxon>Neopterygii</taxon>
        <taxon>Teleostei</taxon>
        <taxon>Protacanthopterygii</taxon>
        <taxon>Salmoniformes</taxon>
        <taxon>Salmonidae</taxon>
        <taxon>Coregoninae</taxon>
        <taxon>Coregonus</taxon>
    </lineage>
</organism>
<dbReference type="PANTHER" id="PTHR15977:SF15">
    <property type="entry name" value="CILIA- AND FLAGELLA-ASSOCIATED PROTEIN 46"/>
    <property type="match status" value="1"/>
</dbReference>
<dbReference type="GO" id="GO:0060294">
    <property type="term" value="P:cilium movement involved in cell motility"/>
    <property type="evidence" value="ECO:0007669"/>
    <property type="project" value="InterPro"/>
</dbReference>
<name>A0AAN8Q722_9TELE</name>
<proteinExistence type="predicted"/>
<dbReference type="Proteomes" id="UP001356427">
    <property type="component" value="Unassembled WGS sequence"/>
</dbReference>
<evidence type="ECO:0000313" key="3">
    <source>
        <dbReference type="Proteomes" id="UP001356427"/>
    </source>
</evidence>
<keyword evidence="3" id="KW-1185">Reference proteome</keyword>
<accession>A0AAN8Q722</accession>
<sequence>MLKQLACYQNAITSLLSVKSQWQKVDYLLEFGECLYCQNFHLADAQHQIQWAIDILLHMNTDHKESNKKTDSKGSKLKEPERRENSQGDELGEGTGLIPVKVQSHIGVQGVVSGPCLSDLREVRRLESLVRANTLLAAMWDRTSPHHQQN</sequence>
<gene>
    <name evidence="2" type="ORF">J4Q44_G00357760</name>
</gene>
<dbReference type="EMBL" id="JAGTTL010000036">
    <property type="protein sequence ID" value="KAK6293450.1"/>
    <property type="molecule type" value="Genomic_DNA"/>
</dbReference>
<evidence type="ECO:0000313" key="2">
    <source>
        <dbReference type="EMBL" id="KAK6293450.1"/>
    </source>
</evidence>
<dbReference type="PANTHER" id="PTHR15977">
    <property type="entry name" value="CILIA- AND FLAGELLA-ASSOCIATED PROTEIN 46"/>
    <property type="match status" value="1"/>
</dbReference>
<dbReference type="AlphaFoldDB" id="A0AAN8Q722"/>
<dbReference type="InterPro" id="IPR039586">
    <property type="entry name" value="CFAP46"/>
</dbReference>
<feature type="region of interest" description="Disordered" evidence="1">
    <location>
        <begin position="62"/>
        <end position="95"/>
    </location>
</feature>
<feature type="compositionally biased region" description="Basic and acidic residues" evidence="1">
    <location>
        <begin position="62"/>
        <end position="86"/>
    </location>
</feature>
<evidence type="ECO:0000256" key="1">
    <source>
        <dbReference type="SAM" id="MobiDB-lite"/>
    </source>
</evidence>
<protein>
    <submittedName>
        <fullName evidence="2">Uncharacterized protein</fullName>
    </submittedName>
</protein>